<organism evidence="3 4">
    <name type="scientific">Brevundimonas aurantiaca</name>
    <dbReference type="NCBI Taxonomy" id="74316"/>
    <lineage>
        <taxon>Bacteria</taxon>
        <taxon>Pseudomonadati</taxon>
        <taxon>Pseudomonadota</taxon>
        <taxon>Alphaproteobacteria</taxon>
        <taxon>Caulobacterales</taxon>
        <taxon>Caulobacteraceae</taxon>
        <taxon>Brevundimonas</taxon>
    </lineage>
</organism>
<feature type="region of interest" description="Disordered" evidence="1">
    <location>
        <begin position="1"/>
        <end position="30"/>
    </location>
</feature>
<evidence type="ECO:0000259" key="2">
    <source>
        <dbReference type="Pfam" id="PF14130"/>
    </source>
</evidence>
<sequence length="425" mass="46795">MIDLDGDGADGLEEPRLDETRSGDPGDEAERNFRYQHQYGVVLLVAVRRGAFPYVNLYCEHHEDLLCERPDGLFDGWQIKTSTPENGPWTLRDAALVKSIGRFVDLCATYPSQIGVLYFVSNSDFDVVGDDIQDQKRRGRCPPLMLAHLRACPSLADIAPPFLAAFDELGATLGADRQRLFDVLRRVELVKGPSRAEFDATLAHEHLGGLGDCNALTPAQLSELRDDLVARVHRAASLHVTAPGRHTRSLLAEDDEDPVITAKRIVCADVVFAPPTIALKAFAYQGQSRLTPGGPRRAGVLEQKLEAGGLGEAVSYMTAKEMAAEYALLEDQARNPVAAEKQLKQIEEAVHGECVEAYYAAANDSETFGPAMLTDVTGRLRRLEGDRRSLTGGQPYEVLVGVAAMLTRECRVWWSKRFDVQEPRP</sequence>
<dbReference type="RefSeq" id="WP_054766326.1">
    <property type="nucleotide sequence ID" value="NZ_CAJFZW010000014.1"/>
</dbReference>
<reference evidence="3 4" key="1">
    <citation type="submission" date="2020-08" db="EMBL/GenBank/DDBJ databases">
        <title>Genomic Encyclopedia of Type Strains, Phase IV (KMG-IV): sequencing the most valuable type-strain genomes for metagenomic binning, comparative biology and taxonomic classification.</title>
        <authorList>
            <person name="Goeker M."/>
        </authorList>
    </citation>
    <scope>NUCLEOTIDE SEQUENCE [LARGE SCALE GENOMIC DNA]</scope>
    <source>
        <strain evidence="3 4">DSM 4731</strain>
    </source>
</reference>
<dbReference type="Pfam" id="PF14130">
    <property type="entry name" value="Cap4_nuclease"/>
    <property type="match status" value="1"/>
</dbReference>
<feature type="compositionally biased region" description="Basic and acidic residues" evidence="1">
    <location>
        <begin position="13"/>
        <end position="30"/>
    </location>
</feature>
<dbReference type="Proteomes" id="UP000527324">
    <property type="component" value="Unassembled WGS sequence"/>
</dbReference>
<accession>A0A7W9C3Y9</accession>
<keyword evidence="4" id="KW-1185">Reference proteome</keyword>
<evidence type="ECO:0000313" key="4">
    <source>
        <dbReference type="Proteomes" id="UP000527324"/>
    </source>
</evidence>
<dbReference type="EMBL" id="JACHOQ010000001">
    <property type="protein sequence ID" value="MBB5738575.1"/>
    <property type="molecule type" value="Genomic_DNA"/>
</dbReference>
<feature type="compositionally biased region" description="Acidic residues" evidence="1">
    <location>
        <begin position="1"/>
        <end position="12"/>
    </location>
</feature>
<proteinExistence type="predicted"/>
<protein>
    <recommendedName>
        <fullName evidence="2">CD-NTase associated protein 4-like DNA endonuclease domain-containing protein</fullName>
    </recommendedName>
</protein>
<evidence type="ECO:0000256" key="1">
    <source>
        <dbReference type="SAM" id="MobiDB-lite"/>
    </source>
</evidence>
<gene>
    <name evidence="3" type="ORF">GGQ93_000266</name>
</gene>
<dbReference type="GO" id="GO:0004518">
    <property type="term" value="F:nuclease activity"/>
    <property type="evidence" value="ECO:0007669"/>
    <property type="project" value="InterPro"/>
</dbReference>
<dbReference type="InterPro" id="IPR025382">
    <property type="entry name" value="Cap4-like_endonuclease_dom"/>
</dbReference>
<comment type="caution">
    <text evidence="3">The sequence shown here is derived from an EMBL/GenBank/DDBJ whole genome shotgun (WGS) entry which is preliminary data.</text>
</comment>
<feature type="domain" description="CD-NTase associated protein 4-like DNA endonuclease" evidence="2">
    <location>
        <begin position="24"/>
        <end position="127"/>
    </location>
</feature>
<evidence type="ECO:0000313" key="3">
    <source>
        <dbReference type="EMBL" id="MBB5738575.1"/>
    </source>
</evidence>
<dbReference type="AlphaFoldDB" id="A0A7W9C3Y9"/>
<name>A0A7W9C3Y9_9CAUL</name>